<feature type="compositionally biased region" description="Low complexity" evidence="1">
    <location>
        <begin position="93"/>
        <end position="103"/>
    </location>
</feature>
<evidence type="ECO:0000313" key="4">
    <source>
        <dbReference type="Proteomes" id="UP000075714"/>
    </source>
</evidence>
<comment type="caution">
    <text evidence="3">The sequence shown here is derived from an EMBL/GenBank/DDBJ whole genome shotgun (WGS) entry which is preliminary data.</text>
</comment>
<dbReference type="CDD" id="cd09917">
    <property type="entry name" value="F-box_SF"/>
    <property type="match status" value="1"/>
</dbReference>
<dbReference type="AlphaFoldDB" id="A0A150GK41"/>
<dbReference type="Proteomes" id="UP000075714">
    <property type="component" value="Unassembled WGS sequence"/>
</dbReference>
<feature type="domain" description="F-box" evidence="2">
    <location>
        <begin position="15"/>
        <end position="55"/>
    </location>
</feature>
<keyword evidence="4" id="KW-1185">Reference proteome</keyword>
<gene>
    <name evidence="3" type="ORF">GPECTOR_17g804</name>
</gene>
<feature type="compositionally biased region" description="Pro residues" evidence="1">
    <location>
        <begin position="104"/>
        <end position="116"/>
    </location>
</feature>
<dbReference type="OrthoDB" id="540973at2759"/>
<dbReference type="SUPFAM" id="SSF52047">
    <property type="entry name" value="RNI-like"/>
    <property type="match status" value="1"/>
</dbReference>
<evidence type="ECO:0000259" key="2">
    <source>
        <dbReference type="SMART" id="SM00256"/>
    </source>
</evidence>
<reference evidence="4" key="1">
    <citation type="journal article" date="2016" name="Nat. Commun.">
        <title>The Gonium pectorale genome demonstrates co-option of cell cycle regulation during the evolution of multicellularity.</title>
        <authorList>
            <person name="Hanschen E.R."/>
            <person name="Marriage T.N."/>
            <person name="Ferris P.J."/>
            <person name="Hamaji T."/>
            <person name="Toyoda A."/>
            <person name="Fujiyama A."/>
            <person name="Neme R."/>
            <person name="Noguchi H."/>
            <person name="Minakuchi Y."/>
            <person name="Suzuki M."/>
            <person name="Kawai-Toyooka H."/>
            <person name="Smith D.R."/>
            <person name="Sparks H."/>
            <person name="Anderson J."/>
            <person name="Bakaric R."/>
            <person name="Luria V."/>
            <person name="Karger A."/>
            <person name="Kirschner M.W."/>
            <person name="Durand P.M."/>
            <person name="Michod R.E."/>
            <person name="Nozaki H."/>
            <person name="Olson B.J."/>
        </authorList>
    </citation>
    <scope>NUCLEOTIDE SEQUENCE [LARGE SCALE GENOMIC DNA]</scope>
    <source>
        <strain evidence="4">NIES-2863</strain>
    </source>
</reference>
<organism evidence="3 4">
    <name type="scientific">Gonium pectorale</name>
    <name type="common">Green alga</name>
    <dbReference type="NCBI Taxonomy" id="33097"/>
    <lineage>
        <taxon>Eukaryota</taxon>
        <taxon>Viridiplantae</taxon>
        <taxon>Chlorophyta</taxon>
        <taxon>core chlorophytes</taxon>
        <taxon>Chlorophyceae</taxon>
        <taxon>CS clade</taxon>
        <taxon>Chlamydomonadales</taxon>
        <taxon>Volvocaceae</taxon>
        <taxon>Gonium</taxon>
    </lineage>
</organism>
<dbReference type="EMBL" id="LSYV01000018">
    <property type="protein sequence ID" value="KXZ50168.1"/>
    <property type="molecule type" value="Genomic_DNA"/>
</dbReference>
<protein>
    <recommendedName>
        <fullName evidence="2">F-box domain-containing protein</fullName>
    </recommendedName>
</protein>
<evidence type="ECO:0000256" key="1">
    <source>
        <dbReference type="SAM" id="MobiDB-lite"/>
    </source>
</evidence>
<dbReference type="SMART" id="SM00256">
    <property type="entry name" value="FBOX"/>
    <property type="match status" value="1"/>
</dbReference>
<name>A0A150GK41_GONPE</name>
<dbReference type="SUPFAM" id="SSF81383">
    <property type="entry name" value="F-box domain"/>
    <property type="match status" value="1"/>
</dbReference>
<accession>A0A150GK41</accession>
<proteinExistence type="predicted"/>
<dbReference type="Pfam" id="PF00646">
    <property type="entry name" value="F-box"/>
    <property type="match status" value="1"/>
</dbReference>
<dbReference type="InterPro" id="IPR036047">
    <property type="entry name" value="F-box-like_dom_sf"/>
</dbReference>
<dbReference type="InterPro" id="IPR001810">
    <property type="entry name" value="F-box_dom"/>
</dbReference>
<dbReference type="Gene3D" id="1.20.1280.50">
    <property type="match status" value="1"/>
</dbReference>
<feature type="region of interest" description="Disordered" evidence="1">
    <location>
        <begin position="91"/>
        <end position="117"/>
    </location>
</feature>
<sequence length="300" mass="31969">MVHFPSRGGPDWSSLPLELLNEVAARLPSIDLCPFALVCQSWRQALLPLVTTLHAPLVGSVTLPTGPPGGPQLDLCRRYIAALDWQQQAQRQPPAGAAAASTSPGPPPPPLPPGTSPPLLQRLLRRFPYATTLGLHRGTLSHPGLEAAALRATCGLAPGLARLHLYDTVAWDFPARLSGLAGLTNLVALKLWGLGAPGLDASAQWAFNDGLMALSGLTKLQELTIRWLFGRQEVVFTCPAGPRLLEALTRGGARLSHLDLNSYLLEPASTASIAAVTSLKSLCLYFEAQNTGWEQVRGRA</sequence>
<evidence type="ECO:0000313" key="3">
    <source>
        <dbReference type="EMBL" id="KXZ50168.1"/>
    </source>
</evidence>